<evidence type="ECO:0000313" key="3">
    <source>
        <dbReference type="Proteomes" id="UP000308197"/>
    </source>
</evidence>
<dbReference type="Gene3D" id="3.30.420.10">
    <property type="entry name" value="Ribonuclease H-like superfamily/Ribonuclease H"/>
    <property type="match status" value="1"/>
</dbReference>
<accession>A0A5C3P1K3</accession>
<dbReference type="EMBL" id="ML211388">
    <property type="protein sequence ID" value="TFK83514.1"/>
    <property type="molecule type" value="Genomic_DNA"/>
</dbReference>
<dbReference type="SUPFAM" id="SSF53098">
    <property type="entry name" value="Ribonuclease H-like"/>
    <property type="match status" value="1"/>
</dbReference>
<organism evidence="2 3">
    <name type="scientific">Polyporus arcularius HHB13444</name>
    <dbReference type="NCBI Taxonomy" id="1314778"/>
    <lineage>
        <taxon>Eukaryota</taxon>
        <taxon>Fungi</taxon>
        <taxon>Dikarya</taxon>
        <taxon>Basidiomycota</taxon>
        <taxon>Agaricomycotina</taxon>
        <taxon>Agaricomycetes</taxon>
        <taxon>Polyporales</taxon>
        <taxon>Polyporaceae</taxon>
        <taxon>Polyporus</taxon>
    </lineage>
</organism>
<feature type="domain" description="RNase H type-1" evidence="1">
    <location>
        <begin position="1"/>
        <end position="66"/>
    </location>
</feature>
<dbReference type="InterPro" id="IPR002156">
    <property type="entry name" value="RNaseH_domain"/>
</dbReference>
<keyword evidence="3" id="KW-1185">Reference proteome</keyword>
<dbReference type="Proteomes" id="UP000308197">
    <property type="component" value="Unassembled WGS sequence"/>
</dbReference>
<dbReference type="STRING" id="1314778.A0A5C3P1K3"/>
<proteinExistence type="predicted"/>
<evidence type="ECO:0000313" key="2">
    <source>
        <dbReference type="EMBL" id="TFK83514.1"/>
    </source>
</evidence>
<dbReference type="InParanoid" id="A0A5C3P1K3"/>
<dbReference type="Pfam" id="PF00075">
    <property type="entry name" value="RNase_H"/>
    <property type="match status" value="1"/>
</dbReference>
<dbReference type="GO" id="GO:0004523">
    <property type="term" value="F:RNA-DNA hybrid ribonuclease activity"/>
    <property type="evidence" value="ECO:0007669"/>
    <property type="project" value="InterPro"/>
</dbReference>
<reference evidence="2 3" key="1">
    <citation type="journal article" date="2019" name="Nat. Ecol. Evol.">
        <title>Megaphylogeny resolves global patterns of mushroom evolution.</title>
        <authorList>
            <person name="Varga T."/>
            <person name="Krizsan K."/>
            <person name="Foldi C."/>
            <person name="Dima B."/>
            <person name="Sanchez-Garcia M."/>
            <person name="Sanchez-Ramirez S."/>
            <person name="Szollosi G.J."/>
            <person name="Szarkandi J.G."/>
            <person name="Papp V."/>
            <person name="Albert L."/>
            <person name="Andreopoulos W."/>
            <person name="Angelini C."/>
            <person name="Antonin V."/>
            <person name="Barry K.W."/>
            <person name="Bougher N.L."/>
            <person name="Buchanan P."/>
            <person name="Buyck B."/>
            <person name="Bense V."/>
            <person name="Catcheside P."/>
            <person name="Chovatia M."/>
            <person name="Cooper J."/>
            <person name="Damon W."/>
            <person name="Desjardin D."/>
            <person name="Finy P."/>
            <person name="Geml J."/>
            <person name="Haridas S."/>
            <person name="Hughes K."/>
            <person name="Justo A."/>
            <person name="Karasinski D."/>
            <person name="Kautmanova I."/>
            <person name="Kiss B."/>
            <person name="Kocsube S."/>
            <person name="Kotiranta H."/>
            <person name="LaButti K.M."/>
            <person name="Lechner B.E."/>
            <person name="Liimatainen K."/>
            <person name="Lipzen A."/>
            <person name="Lukacs Z."/>
            <person name="Mihaltcheva S."/>
            <person name="Morgado L.N."/>
            <person name="Niskanen T."/>
            <person name="Noordeloos M.E."/>
            <person name="Ohm R.A."/>
            <person name="Ortiz-Santana B."/>
            <person name="Ovrebo C."/>
            <person name="Racz N."/>
            <person name="Riley R."/>
            <person name="Savchenko A."/>
            <person name="Shiryaev A."/>
            <person name="Soop K."/>
            <person name="Spirin V."/>
            <person name="Szebenyi C."/>
            <person name="Tomsovsky M."/>
            <person name="Tulloss R.E."/>
            <person name="Uehling J."/>
            <person name="Grigoriev I.V."/>
            <person name="Vagvolgyi C."/>
            <person name="Papp T."/>
            <person name="Martin F.M."/>
            <person name="Miettinen O."/>
            <person name="Hibbett D.S."/>
            <person name="Nagy L.G."/>
        </authorList>
    </citation>
    <scope>NUCLEOTIDE SEQUENCE [LARGE SCALE GENOMIC DNA]</scope>
    <source>
        <strain evidence="2 3">HHB13444</strain>
    </source>
</reference>
<dbReference type="AlphaFoldDB" id="A0A5C3P1K3"/>
<sequence length="328" mass="37097">MVDGLTVHLPKWEERGWLGVANAEVLKDVVARLRARSAPTTLRWIKGHSGNQGNDGADELAKKGADAACTARLPPPPVKFLRMGASLRAITQKLAYKGIRANKAHKGDRQATDRMLDRVQQSVKYAALWKGLRKRDIPRKMRDFWWKALHDALRIGSYWKHIPGYEDRATCSHILTECEAPGQKVIWDMAGMTLTRRMFGTILGAPSIPARGEDARKKRGGRRLEMILTMEAAHLIWKLRCERVIQREGNQEQWHSDAEIRNRLLATLNKRLKMDQGLTAKRLNARGVKRGMVLDTWSVILQNRAALSEDWIGKPGVLVGMPWDPGDN</sequence>
<dbReference type="PROSITE" id="PS50879">
    <property type="entry name" value="RNASE_H_1"/>
    <property type="match status" value="1"/>
</dbReference>
<dbReference type="InterPro" id="IPR012337">
    <property type="entry name" value="RNaseH-like_sf"/>
</dbReference>
<protein>
    <recommendedName>
        <fullName evidence="1">RNase H type-1 domain-containing protein</fullName>
    </recommendedName>
</protein>
<dbReference type="InterPro" id="IPR036397">
    <property type="entry name" value="RNaseH_sf"/>
</dbReference>
<evidence type="ECO:0000259" key="1">
    <source>
        <dbReference type="PROSITE" id="PS50879"/>
    </source>
</evidence>
<gene>
    <name evidence="2" type="ORF">K466DRAFT_627400</name>
</gene>
<name>A0A5C3P1K3_9APHY</name>
<dbReference type="GO" id="GO:0003676">
    <property type="term" value="F:nucleic acid binding"/>
    <property type="evidence" value="ECO:0007669"/>
    <property type="project" value="InterPro"/>
</dbReference>